<name>A0ABQ1JEZ2_9FLAO</name>
<proteinExistence type="predicted"/>
<evidence type="ECO:0000313" key="3">
    <source>
        <dbReference type="Proteomes" id="UP000615760"/>
    </source>
</evidence>
<organism evidence="2 3">
    <name type="scientific">Flavobacterium suaedae</name>
    <dbReference type="NCBI Taxonomy" id="1767027"/>
    <lineage>
        <taxon>Bacteria</taxon>
        <taxon>Pseudomonadati</taxon>
        <taxon>Bacteroidota</taxon>
        <taxon>Flavobacteriia</taxon>
        <taxon>Flavobacteriales</taxon>
        <taxon>Flavobacteriaceae</taxon>
        <taxon>Flavobacterium</taxon>
    </lineage>
</organism>
<sequence>MKMKIDLLLKLFANINPKHQFNFGYATEGEWNEDEPEQDVSNEEDYPLFV</sequence>
<dbReference type="Proteomes" id="UP000615760">
    <property type="component" value="Unassembled WGS sequence"/>
</dbReference>
<keyword evidence="3" id="KW-1185">Reference proteome</keyword>
<evidence type="ECO:0000256" key="1">
    <source>
        <dbReference type="SAM" id="MobiDB-lite"/>
    </source>
</evidence>
<accession>A0ABQ1JEZ2</accession>
<feature type="compositionally biased region" description="Acidic residues" evidence="1">
    <location>
        <begin position="30"/>
        <end position="50"/>
    </location>
</feature>
<reference evidence="3" key="1">
    <citation type="journal article" date="2019" name="Int. J. Syst. Evol. Microbiol.">
        <title>The Global Catalogue of Microorganisms (GCM) 10K type strain sequencing project: providing services to taxonomists for standard genome sequencing and annotation.</title>
        <authorList>
            <consortium name="The Broad Institute Genomics Platform"/>
            <consortium name="The Broad Institute Genome Sequencing Center for Infectious Disease"/>
            <person name="Wu L."/>
            <person name="Ma J."/>
        </authorList>
    </citation>
    <scope>NUCLEOTIDE SEQUENCE [LARGE SCALE GENOMIC DNA]</scope>
    <source>
        <strain evidence="3">CGMCC 1.15461</strain>
    </source>
</reference>
<dbReference type="EMBL" id="BMJE01000001">
    <property type="protein sequence ID" value="GGB65559.1"/>
    <property type="molecule type" value="Genomic_DNA"/>
</dbReference>
<evidence type="ECO:0000313" key="2">
    <source>
        <dbReference type="EMBL" id="GGB65559.1"/>
    </source>
</evidence>
<comment type="caution">
    <text evidence="2">The sequence shown here is derived from an EMBL/GenBank/DDBJ whole genome shotgun (WGS) entry which is preliminary data.</text>
</comment>
<feature type="region of interest" description="Disordered" evidence="1">
    <location>
        <begin position="29"/>
        <end position="50"/>
    </location>
</feature>
<gene>
    <name evidence="2" type="ORF">GCM10007424_01860</name>
</gene>
<protein>
    <submittedName>
        <fullName evidence="2">Uncharacterized protein</fullName>
    </submittedName>
</protein>